<gene>
    <name evidence="4" type="ORF">GCM10017577_69220</name>
</gene>
<proteinExistence type="predicted"/>
<evidence type="ECO:0000313" key="4">
    <source>
        <dbReference type="EMBL" id="GLL15768.1"/>
    </source>
</evidence>
<dbReference type="Proteomes" id="UP001143463">
    <property type="component" value="Unassembled WGS sequence"/>
</dbReference>
<evidence type="ECO:0000313" key="5">
    <source>
        <dbReference type="Proteomes" id="UP001143463"/>
    </source>
</evidence>
<dbReference type="GO" id="GO:0004016">
    <property type="term" value="F:adenylate cyclase activity"/>
    <property type="evidence" value="ECO:0007669"/>
    <property type="project" value="TreeGrafter"/>
</dbReference>
<dbReference type="PANTHER" id="PTHR16305:SF28">
    <property type="entry name" value="GUANYLATE CYCLASE DOMAIN-CONTAINING PROTEIN"/>
    <property type="match status" value="1"/>
</dbReference>
<feature type="domain" description="Orc1-like AAA ATPase" evidence="3">
    <location>
        <begin position="17"/>
        <end position="190"/>
    </location>
</feature>
<reference evidence="4" key="1">
    <citation type="journal article" date="2014" name="Int. J. Syst. Evol. Microbiol.">
        <title>Complete genome sequence of Corynebacterium casei LMG S-19264T (=DSM 44701T), isolated from a smear-ripened cheese.</title>
        <authorList>
            <consortium name="US DOE Joint Genome Institute (JGI-PGF)"/>
            <person name="Walter F."/>
            <person name="Albersmeier A."/>
            <person name="Kalinowski J."/>
            <person name="Ruckert C."/>
        </authorList>
    </citation>
    <scope>NUCLEOTIDE SEQUENCE</scope>
    <source>
        <strain evidence="4">VKM Ac-1069</strain>
    </source>
</reference>
<dbReference type="Gene3D" id="3.40.50.300">
    <property type="entry name" value="P-loop containing nucleotide triphosphate hydrolases"/>
    <property type="match status" value="1"/>
</dbReference>
<accession>A0A9W6P0T5</accession>
<sequence>MAPDAASGTRHNRGVLFVGRTHALSRLLAAVTDAADGQSRHVLVAGEAGMGKSMLVGVAVARAGLSLGWGTCAEAGRTPAFWPWSAALRRLLADVEPATAAELTRTDRAELTRLLPELASPGAAVDPEEPADTDAARLRLFDAVAGLLERLACERPALVVLDDLQWADESSLDLLEFVTQPVRPVPLVVVGMYRHDELSDQAARSLARTAVRGECLQLHGLSPGEVFDLVAGAVGADAAERWAVEVHRRTDGHPFLARQLAELLADPVQPAGVVPAAAQDLVARRMNRLAPACRELIEAAAVAGGEVSPDVLGEVSGVDVVTVAALVAEAAHAGVLVANAGAGPALFAHDLFRESIYLRLAAPQRMALHQRVTDALEHRHARGGAVEPAELARHSAAAVPLGSPERAVRWARAAAGAERDRLAFAEAAGHLARARQAIEDAGDASACGSLVDLLVEEADARARAGDPSGARARLEDAGRRAAALQDAERLGRVALGVQRLGARFAMRRDAVIGRLEAARRELGESGTVLEAQLAASLARELAHSVPEDRARAQPLSERAVALARRHDDPATLAACLLAHHDVLWTPGRSAERIALGREIADLAARTGDRERQAEGRLLAATALLEEGSAAFRAALTEYLHLAEGFGQPRHDYLALTRRGALALVDGRLDEAEKLIDEAGALGERIGEPDTENVRTGQLAELARARGERDRLRTVAAAAIRCWVGVPSHAHAVAAGLLARAGGPEDLDAARRALDTVIALDTWREDRSYLWSLFIGGMVSAAVRLDDEHLCAQLLTELQPHTGTCGVGGSLVCFVGSNAHWAGLAARALGRTEEAHRRLEEALVVHRRLGARTWEAESHLELAALGAAGSHVERAARLARELGLSGVLDRLPATQSVAPPQRSTGRVAELRRDGELWLIRYGTATAHLRDSKGLADLHTLLSRPGADVHVLELAGAGRAESDSGTVLDPTARAAYRHRLTELDQDLADARADHDIGRVQRLDDQRAALIAELGRATGLAGRPRRLGASTSERARKTVTSRLREAIRRIEMVVPELGAHLDRSVITGGMCRYEPTTDVVWRLSRDTVSGRE</sequence>
<dbReference type="InterPro" id="IPR041664">
    <property type="entry name" value="AAA_16"/>
</dbReference>
<keyword evidence="5" id="KW-1185">Reference proteome</keyword>
<evidence type="ECO:0000256" key="2">
    <source>
        <dbReference type="ARBA" id="ARBA00022840"/>
    </source>
</evidence>
<dbReference type="GO" id="GO:0005737">
    <property type="term" value="C:cytoplasm"/>
    <property type="evidence" value="ECO:0007669"/>
    <property type="project" value="TreeGrafter"/>
</dbReference>
<dbReference type="EMBL" id="BSFQ01000055">
    <property type="protein sequence ID" value="GLL15768.1"/>
    <property type="molecule type" value="Genomic_DNA"/>
</dbReference>
<keyword evidence="1" id="KW-0547">Nucleotide-binding</keyword>
<name>A0A9W6P0T5_9PSEU</name>
<dbReference type="Pfam" id="PF13191">
    <property type="entry name" value="AAA_16"/>
    <property type="match status" value="1"/>
</dbReference>
<dbReference type="InterPro" id="IPR027417">
    <property type="entry name" value="P-loop_NTPase"/>
</dbReference>
<organism evidence="4 5">
    <name type="scientific">Pseudonocardia halophobica</name>
    <dbReference type="NCBI Taxonomy" id="29401"/>
    <lineage>
        <taxon>Bacteria</taxon>
        <taxon>Bacillati</taxon>
        <taxon>Actinomycetota</taxon>
        <taxon>Actinomycetes</taxon>
        <taxon>Pseudonocardiales</taxon>
        <taxon>Pseudonocardiaceae</taxon>
        <taxon>Pseudonocardia</taxon>
    </lineage>
</organism>
<reference evidence="4" key="2">
    <citation type="submission" date="2023-01" db="EMBL/GenBank/DDBJ databases">
        <authorList>
            <person name="Sun Q."/>
            <person name="Evtushenko L."/>
        </authorList>
    </citation>
    <scope>NUCLEOTIDE SEQUENCE</scope>
    <source>
        <strain evidence="4">VKM Ac-1069</strain>
    </source>
</reference>
<evidence type="ECO:0000256" key="1">
    <source>
        <dbReference type="ARBA" id="ARBA00022741"/>
    </source>
</evidence>
<dbReference type="PANTHER" id="PTHR16305">
    <property type="entry name" value="TESTICULAR SOLUBLE ADENYLYL CYCLASE"/>
    <property type="match status" value="1"/>
</dbReference>
<comment type="caution">
    <text evidence="4">The sequence shown here is derived from an EMBL/GenBank/DDBJ whole genome shotgun (WGS) entry which is preliminary data.</text>
</comment>
<evidence type="ECO:0000259" key="3">
    <source>
        <dbReference type="Pfam" id="PF13191"/>
    </source>
</evidence>
<dbReference type="GO" id="GO:0005524">
    <property type="term" value="F:ATP binding"/>
    <property type="evidence" value="ECO:0007669"/>
    <property type="project" value="UniProtKB-KW"/>
</dbReference>
<protein>
    <recommendedName>
        <fullName evidence="3">Orc1-like AAA ATPase domain-containing protein</fullName>
    </recommendedName>
</protein>
<keyword evidence="2" id="KW-0067">ATP-binding</keyword>
<dbReference type="SUPFAM" id="SSF52540">
    <property type="entry name" value="P-loop containing nucleoside triphosphate hydrolases"/>
    <property type="match status" value="1"/>
</dbReference>
<dbReference type="AlphaFoldDB" id="A0A9W6P0T5"/>